<proteinExistence type="predicted"/>
<feature type="region of interest" description="Disordered" evidence="1">
    <location>
        <begin position="1"/>
        <end position="40"/>
    </location>
</feature>
<evidence type="ECO:0000313" key="3">
    <source>
        <dbReference type="Proteomes" id="UP000789739"/>
    </source>
</evidence>
<dbReference type="Proteomes" id="UP000789739">
    <property type="component" value="Unassembled WGS sequence"/>
</dbReference>
<accession>A0A9N9GB60</accession>
<dbReference type="EMBL" id="CAJVPI010001102">
    <property type="protein sequence ID" value="CAG8594496.1"/>
    <property type="molecule type" value="Genomic_DNA"/>
</dbReference>
<name>A0A9N9GB60_9GLOM</name>
<evidence type="ECO:0000256" key="1">
    <source>
        <dbReference type="SAM" id="MobiDB-lite"/>
    </source>
</evidence>
<comment type="caution">
    <text evidence="2">The sequence shown here is derived from an EMBL/GenBank/DDBJ whole genome shotgun (WGS) entry which is preliminary data.</text>
</comment>
<feature type="non-terminal residue" evidence="2">
    <location>
        <position position="1"/>
    </location>
</feature>
<sequence>MSTSETDEFATSSGQYNLRKRKVTTKRMRQESDTTTSAKK</sequence>
<gene>
    <name evidence="2" type="ORF">PBRASI_LOCUS7305</name>
</gene>
<evidence type="ECO:0000313" key="2">
    <source>
        <dbReference type="EMBL" id="CAG8594496.1"/>
    </source>
</evidence>
<reference evidence="2" key="1">
    <citation type="submission" date="2021-06" db="EMBL/GenBank/DDBJ databases">
        <authorList>
            <person name="Kallberg Y."/>
            <person name="Tangrot J."/>
            <person name="Rosling A."/>
        </authorList>
    </citation>
    <scope>NUCLEOTIDE SEQUENCE</scope>
    <source>
        <strain evidence="2">BR232B</strain>
    </source>
</reference>
<keyword evidence="3" id="KW-1185">Reference proteome</keyword>
<dbReference type="AlphaFoldDB" id="A0A9N9GB60"/>
<organism evidence="2 3">
    <name type="scientific">Paraglomus brasilianum</name>
    <dbReference type="NCBI Taxonomy" id="144538"/>
    <lineage>
        <taxon>Eukaryota</taxon>
        <taxon>Fungi</taxon>
        <taxon>Fungi incertae sedis</taxon>
        <taxon>Mucoromycota</taxon>
        <taxon>Glomeromycotina</taxon>
        <taxon>Glomeromycetes</taxon>
        <taxon>Paraglomerales</taxon>
        <taxon>Paraglomeraceae</taxon>
        <taxon>Paraglomus</taxon>
    </lineage>
</organism>
<feature type="compositionally biased region" description="Basic residues" evidence="1">
    <location>
        <begin position="18"/>
        <end position="27"/>
    </location>
</feature>
<protein>
    <submittedName>
        <fullName evidence="2">2596_t:CDS:1</fullName>
    </submittedName>
</protein>